<organism evidence="1 2">
    <name type="scientific">Candidatus Acidiferrum panamense</name>
    <dbReference type="NCBI Taxonomy" id="2741543"/>
    <lineage>
        <taxon>Bacteria</taxon>
        <taxon>Pseudomonadati</taxon>
        <taxon>Acidobacteriota</taxon>
        <taxon>Terriglobia</taxon>
        <taxon>Candidatus Acidiferrales</taxon>
        <taxon>Candidatus Acidiferrum</taxon>
    </lineage>
</organism>
<dbReference type="EMBL" id="JACDQQ010002639">
    <property type="protein sequence ID" value="MBA0088708.1"/>
    <property type="molecule type" value="Genomic_DNA"/>
</dbReference>
<evidence type="ECO:0000313" key="1">
    <source>
        <dbReference type="EMBL" id="MBA0088708.1"/>
    </source>
</evidence>
<comment type="caution">
    <text evidence="1">The sequence shown here is derived from an EMBL/GenBank/DDBJ whole genome shotgun (WGS) entry which is preliminary data.</text>
</comment>
<dbReference type="Proteomes" id="UP000567293">
    <property type="component" value="Unassembled WGS sequence"/>
</dbReference>
<protein>
    <submittedName>
        <fullName evidence="1">Uncharacterized protein</fullName>
    </submittedName>
</protein>
<keyword evidence="2" id="KW-1185">Reference proteome</keyword>
<evidence type="ECO:0000313" key="2">
    <source>
        <dbReference type="Proteomes" id="UP000567293"/>
    </source>
</evidence>
<reference evidence="1" key="1">
    <citation type="submission" date="2020-06" db="EMBL/GenBank/DDBJ databases">
        <title>Legume-microbial interactions unlock mineral nutrients during tropical forest succession.</title>
        <authorList>
            <person name="Epihov D.Z."/>
        </authorList>
    </citation>
    <scope>NUCLEOTIDE SEQUENCE [LARGE SCALE GENOMIC DNA]</scope>
    <source>
        <strain evidence="1">Pan2503</strain>
    </source>
</reference>
<name>A0A7V8T023_9BACT</name>
<proteinExistence type="predicted"/>
<gene>
    <name evidence="1" type="ORF">HRJ53_27275</name>
</gene>
<dbReference type="AlphaFoldDB" id="A0A7V8T023"/>
<sequence>MFAQKFSVNVVIQGETRPCPLDWLDQFCMRNFTNSADFDDTLPVADGKLEASFRLTPERLAEGLSAWLTQRGKGQGQPVVVKVTRV</sequence>
<accession>A0A7V8T023</accession>